<dbReference type="InterPro" id="IPR003812">
    <property type="entry name" value="Fido"/>
</dbReference>
<dbReference type="PANTHER" id="PTHR39426:SF1">
    <property type="entry name" value="HOMOLOGY TO DEATH-ON-CURING PROTEIN OF PHAGE P1"/>
    <property type="match status" value="1"/>
</dbReference>
<comment type="caution">
    <text evidence="2">The sequence shown here is derived from an EMBL/GenBank/DDBJ whole genome shotgun (WGS) entry which is preliminary data.</text>
</comment>
<dbReference type="Gene3D" id="1.20.120.1870">
    <property type="entry name" value="Fic/DOC protein, Fido domain"/>
    <property type="match status" value="1"/>
</dbReference>
<dbReference type="Proteomes" id="UP000036027">
    <property type="component" value="Unassembled WGS sequence"/>
</dbReference>
<dbReference type="OrthoDB" id="9802752at2"/>
<proteinExistence type="predicted"/>
<feature type="domain" description="Fido" evidence="1">
    <location>
        <begin position="8"/>
        <end position="129"/>
    </location>
</feature>
<dbReference type="AlphaFoldDB" id="A0A0J0YUF2"/>
<dbReference type="STRING" id="1470200.PL75_01970"/>
<dbReference type="PANTHER" id="PTHR39426">
    <property type="entry name" value="HOMOLOGY TO DEATH-ON-CURING PROTEIN OF PHAGE P1"/>
    <property type="match status" value="1"/>
</dbReference>
<dbReference type="InterPro" id="IPR036597">
    <property type="entry name" value="Fido-like_dom_sf"/>
</dbReference>
<organism evidence="2 3">
    <name type="scientific">Neisseria arctica</name>
    <dbReference type="NCBI Taxonomy" id="1470200"/>
    <lineage>
        <taxon>Bacteria</taxon>
        <taxon>Pseudomonadati</taxon>
        <taxon>Pseudomonadota</taxon>
        <taxon>Betaproteobacteria</taxon>
        <taxon>Neisseriales</taxon>
        <taxon>Neisseriaceae</taxon>
        <taxon>Neisseria</taxon>
    </lineage>
</organism>
<dbReference type="InterPro" id="IPR053737">
    <property type="entry name" value="Type_II_TA_Toxin"/>
</dbReference>
<dbReference type="PATRIC" id="fig|1470200.3.peg.1193"/>
<dbReference type="PROSITE" id="PS51459">
    <property type="entry name" value="FIDO"/>
    <property type="match status" value="1"/>
</dbReference>
<dbReference type="EMBL" id="JTDO01000002">
    <property type="protein sequence ID" value="KLT73729.1"/>
    <property type="molecule type" value="Genomic_DNA"/>
</dbReference>
<evidence type="ECO:0000313" key="2">
    <source>
        <dbReference type="EMBL" id="KLT73729.1"/>
    </source>
</evidence>
<reference evidence="2 3" key="1">
    <citation type="submission" date="2014-11" db="EMBL/GenBank/DDBJ databases">
        <title>Genome of a novel goose pathogen.</title>
        <authorList>
            <person name="Hansen C.M."/>
            <person name="Hueffer K."/>
            <person name="Choi S.C."/>
        </authorList>
    </citation>
    <scope>NUCLEOTIDE SEQUENCE [LARGE SCALE GENOMIC DNA]</scope>
    <source>
        <strain evidence="2 3">KH1503</strain>
    </source>
</reference>
<gene>
    <name evidence="2" type="ORF">PL75_01970</name>
</gene>
<accession>A0A0J0YUF2</accession>
<dbReference type="NCBIfam" id="TIGR01550">
    <property type="entry name" value="DOC_P1"/>
    <property type="match status" value="1"/>
</dbReference>
<dbReference type="GO" id="GO:0016301">
    <property type="term" value="F:kinase activity"/>
    <property type="evidence" value="ECO:0007669"/>
    <property type="project" value="InterPro"/>
</dbReference>
<dbReference type="Pfam" id="PF02661">
    <property type="entry name" value="Fic"/>
    <property type="match status" value="1"/>
</dbReference>
<dbReference type="InterPro" id="IPR006440">
    <property type="entry name" value="Doc"/>
</dbReference>
<dbReference type="RefSeq" id="WP_047760231.1">
    <property type="nucleotide sequence ID" value="NZ_CP091510.1"/>
</dbReference>
<evidence type="ECO:0000259" key="1">
    <source>
        <dbReference type="PROSITE" id="PS51459"/>
    </source>
</evidence>
<sequence>MTIKVVYFDVPHALQVYDWIIAQSGGLSGIHVGGEDKLDSVLEHIQNDVYYPTFEEKLTHLLYSINKLHAFLDGNKRASLVLAAYFLELNGYDYCVKRFVLEMENIVVWLAESKISKELLEKLVKSIIDNEDEFSEAVKYELICAISE</sequence>
<dbReference type="SUPFAM" id="SSF140931">
    <property type="entry name" value="Fic-like"/>
    <property type="match status" value="1"/>
</dbReference>
<keyword evidence="3" id="KW-1185">Reference proteome</keyword>
<evidence type="ECO:0000313" key="3">
    <source>
        <dbReference type="Proteomes" id="UP000036027"/>
    </source>
</evidence>
<name>A0A0J0YUF2_9NEIS</name>
<protein>
    <submittedName>
        <fullName evidence="2">Death-on-curing protein</fullName>
    </submittedName>
</protein>